<proteinExistence type="predicted"/>
<keyword evidence="2" id="KW-0472">Membrane</keyword>
<feature type="region of interest" description="Disordered" evidence="1">
    <location>
        <begin position="1"/>
        <end position="23"/>
    </location>
</feature>
<accession>A0A4S4G0P3</accession>
<evidence type="ECO:0000256" key="1">
    <source>
        <dbReference type="SAM" id="MobiDB-lite"/>
    </source>
</evidence>
<protein>
    <submittedName>
        <fullName evidence="3">Uncharacterized protein</fullName>
    </submittedName>
</protein>
<organism evidence="3 4">
    <name type="scientific">Adlercreutzia caecimuris</name>
    <dbReference type="NCBI Taxonomy" id="671266"/>
    <lineage>
        <taxon>Bacteria</taxon>
        <taxon>Bacillati</taxon>
        <taxon>Actinomycetota</taxon>
        <taxon>Coriobacteriia</taxon>
        <taxon>Eggerthellales</taxon>
        <taxon>Eggerthellaceae</taxon>
        <taxon>Adlercreutzia</taxon>
    </lineage>
</organism>
<sequence>MAEGSRKRRTMSDYSVAAHAQGTSAADGRMERYHQYVGRRRAERRVWPGAAFVVEALLLLVFLTGSLAVLMELNADADQAGRQSADLLDAIVLASNAAEEYSADPVAFEQAYASDPESDRWFSASLDAVPNGESVLRISCDFIEEETGAGAMHYLTLEVWQERVLSDPAQMMEEGVMVEGPGGRCFQRWDEAPVYTLETAAYVPGGEGVVSRG</sequence>
<name>A0A4S4G0P3_9ACTN</name>
<keyword evidence="2" id="KW-0812">Transmembrane</keyword>
<dbReference type="AlphaFoldDB" id="A0A4S4G0P3"/>
<reference evidence="3 4" key="1">
    <citation type="submission" date="2019-04" db="EMBL/GenBank/DDBJ databases">
        <title>Microbes associate with the intestines of laboratory mice.</title>
        <authorList>
            <person name="Navarre W."/>
            <person name="Wong E."/>
            <person name="Huang K.C."/>
            <person name="Tropini C."/>
            <person name="Ng K."/>
            <person name="Yu B."/>
        </authorList>
    </citation>
    <scope>NUCLEOTIDE SEQUENCE [LARGE SCALE GENOMIC DNA]</scope>
    <source>
        <strain evidence="3 4">NM80_B27</strain>
    </source>
</reference>
<evidence type="ECO:0000313" key="3">
    <source>
        <dbReference type="EMBL" id="THG36328.1"/>
    </source>
</evidence>
<gene>
    <name evidence="3" type="ORF">E5986_10235</name>
</gene>
<feature type="transmembrane region" description="Helical" evidence="2">
    <location>
        <begin position="49"/>
        <end position="71"/>
    </location>
</feature>
<evidence type="ECO:0000256" key="2">
    <source>
        <dbReference type="SAM" id="Phobius"/>
    </source>
</evidence>
<evidence type="ECO:0000313" key="4">
    <source>
        <dbReference type="Proteomes" id="UP000308978"/>
    </source>
</evidence>
<keyword evidence="2" id="KW-1133">Transmembrane helix</keyword>
<comment type="caution">
    <text evidence="3">The sequence shown here is derived from an EMBL/GenBank/DDBJ whole genome shotgun (WGS) entry which is preliminary data.</text>
</comment>
<dbReference type="RefSeq" id="WP_136435671.1">
    <property type="nucleotide sequence ID" value="NZ_SSTJ01000017.1"/>
</dbReference>
<dbReference type="Proteomes" id="UP000308978">
    <property type="component" value="Unassembled WGS sequence"/>
</dbReference>
<dbReference type="EMBL" id="SSTJ01000017">
    <property type="protein sequence ID" value="THG36328.1"/>
    <property type="molecule type" value="Genomic_DNA"/>
</dbReference>